<accession>G0UPZ5</accession>
<feature type="region of interest" description="Disordered" evidence="1">
    <location>
        <begin position="164"/>
        <end position="217"/>
    </location>
</feature>
<name>G0UPZ5_TRYCI</name>
<evidence type="ECO:0000256" key="1">
    <source>
        <dbReference type="SAM" id="MobiDB-lite"/>
    </source>
</evidence>
<dbReference type="SUPFAM" id="SSF47473">
    <property type="entry name" value="EF-hand"/>
    <property type="match status" value="1"/>
</dbReference>
<dbReference type="EMBL" id="HE575320">
    <property type="protein sequence ID" value="CCC91456.1"/>
    <property type="molecule type" value="Genomic_DNA"/>
</dbReference>
<dbReference type="AlphaFoldDB" id="G0UPZ5"/>
<dbReference type="Pfam" id="PF13833">
    <property type="entry name" value="EF-hand_8"/>
    <property type="match status" value="1"/>
</dbReference>
<dbReference type="InterPro" id="IPR011992">
    <property type="entry name" value="EF-hand-dom_pair"/>
</dbReference>
<evidence type="ECO:0000259" key="2">
    <source>
        <dbReference type="PROSITE" id="PS50222"/>
    </source>
</evidence>
<proteinExistence type="predicted"/>
<sequence>MLCPPEVAFEKRQYIRSDGNTVTPPSMALGAGVESGYLLKASDVEKLARQGHVTGLLTKGEFLALCNENEHIRDAYAMAKHLVAFAPDGIFTRVTLFEAAVKAGSTADTLSCEEVDILFGAMDSDNRGYVTLDEFMHALYGEEGMLAMMQIREEYMRKKIEVEGGPAVEEGDASPEDQENPDAEAQAEAGEEGLAAEAQAKAEAETHEETVGGDAEL</sequence>
<feature type="compositionally biased region" description="Acidic residues" evidence="1">
    <location>
        <begin position="169"/>
        <end position="182"/>
    </location>
</feature>
<dbReference type="GO" id="GO:0005509">
    <property type="term" value="F:calcium ion binding"/>
    <property type="evidence" value="ECO:0007669"/>
    <property type="project" value="InterPro"/>
</dbReference>
<reference evidence="3" key="1">
    <citation type="journal article" date="2012" name="Proc. Natl. Acad. Sci. U.S.A.">
        <title>Antigenic diversity is generated by distinct evolutionary mechanisms in African trypanosome species.</title>
        <authorList>
            <person name="Jackson A.P."/>
            <person name="Berry A."/>
            <person name="Aslett M."/>
            <person name="Allison H.C."/>
            <person name="Burton P."/>
            <person name="Vavrova-Anderson J."/>
            <person name="Brown R."/>
            <person name="Browne H."/>
            <person name="Corton N."/>
            <person name="Hauser H."/>
            <person name="Gamble J."/>
            <person name="Gilderthorp R."/>
            <person name="Marcello L."/>
            <person name="McQuillan J."/>
            <person name="Otto T.D."/>
            <person name="Quail M.A."/>
            <person name="Sanders M.J."/>
            <person name="van Tonder A."/>
            <person name="Ginger M.L."/>
            <person name="Field M.C."/>
            <person name="Barry J.D."/>
            <person name="Hertz-Fowler C."/>
            <person name="Berriman M."/>
        </authorList>
    </citation>
    <scope>NUCLEOTIDE SEQUENCE</scope>
    <source>
        <strain evidence="3">IL3000</strain>
    </source>
</reference>
<organism evidence="3">
    <name type="scientific">Trypanosoma congolense (strain IL3000)</name>
    <dbReference type="NCBI Taxonomy" id="1068625"/>
    <lineage>
        <taxon>Eukaryota</taxon>
        <taxon>Discoba</taxon>
        <taxon>Euglenozoa</taxon>
        <taxon>Kinetoplastea</taxon>
        <taxon>Metakinetoplastina</taxon>
        <taxon>Trypanosomatida</taxon>
        <taxon>Trypanosomatidae</taxon>
        <taxon>Trypanosoma</taxon>
        <taxon>Nannomonas</taxon>
    </lineage>
</organism>
<protein>
    <submittedName>
        <fullName evidence="3">Uncharacterized protein TCIL3000_7_2700</fullName>
    </submittedName>
</protein>
<gene>
    <name evidence="3" type="ORF">TCIL3000_7_2700</name>
</gene>
<dbReference type="PROSITE" id="PS50222">
    <property type="entry name" value="EF_HAND_2"/>
    <property type="match status" value="1"/>
</dbReference>
<feature type="compositionally biased region" description="Low complexity" evidence="1">
    <location>
        <begin position="183"/>
        <end position="199"/>
    </location>
</feature>
<dbReference type="InterPro" id="IPR002048">
    <property type="entry name" value="EF_hand_dom"/>
</dbReference>
<feature type="domain" description="EF-hand" evidence="2">
    <location>
        <begin position="110"/>
        <end position="145"/>
    </location>
</feature>
<feature type="compositionally biased region" description="Basic and acidic residues" evidence="1">
    <location>
        <begin position="200"/>
        <end position="210"/>
    </location>
</feature>
<evidence type="ECO:0000313" key="3">
    <source>
        <dbReference type="EMBL" id="CCC91456.1"/>
    </source>
</evidence>
<dbReference type="VEuPathDB" id="TriTrypDB:TcIL3000_7_2700"/>
<dbReference type="Gene3D" id="1.10.238.10">
    <property type="entry name" value="EF-hand"/>
    <property type="match status" value="1"/>
</dbReference>